<organism evidence="7 8">
    <name type="scientific">Paractinoplanes bogorensis</name>
    <dbReference type="NCBI Taxonomy" id="1610840"/>
    <lineage>
        <taxon>Bacteria</taxon>
        <taxon>Bacillati</taxon>
        <taxon>Actinomycetota</taxon>
        <taxon>Actinomycetes</taxon>
        <taxon>Micromonosporales</taxon>
        <taxon>Micromonosporaceae</taxon>
        <taxon>Paractinoplanes</taxon>
    </lineage>
</organism>
<dbReference type="NCBIfam" id="TIGR02228">
    <property type="entry name" value="sigpep_I_arch"/>
    <property type="match status" value="1"/>
</dbReference>
<feature type="region of interest" description="Disordered" evidence="6">
    <location>
        <begin position="153"/>
        <end position="175"/>
    </location>
</feature>
<dbReference type="EMBL" id="JAHKKG010000007">
    <property type="protein sequence ID" value="MBU2666329.1"/>
    <property type="molecule type" value="Genomic_DNA"/>
</dbReference>
<sequence length="237" mass="25547">MLLFDARDAALACIVGLLLVSMAPVLLGWKSTVVVSGSMMPRIRPGDVISAAAPPPTHVEVGTVVLVNDPAHPGELLMHRVIRLDEAGRMITKGDANPTADSTPVPMDHLVGIPRIRIPYIGLPYLWIRQGRYVPVVAAAILLLTLLLWQPRRNEPPTPPPSAPRRLSDGPVDADPYRVRRVPVAHGVLDGPVDADSYRLRRAPIGNSAALIRDSMAPAPRPNWIPETAAAVSMGDR</sequence>
<evidence type="ECO:0000256" key="1">
    <source>
        <dbReference type="ARBA" id="ARBA00004370"/>
    </source>
</evidence>
<dbReference type="Proteomes" id="UP001519654">
    <property type="component" value="Unassembled WGS sequence"/>
</dbReference>
<comment type="caution">
    <text evidence="7">The sequence shown here is derived from an EMBL/GenBank/DDBJ whole genome shotgun (WGS) entry which is preliminary data.</text>
</comment>
<reference evidence="7 8" key="1">
    <citation type="submission" date="2021-06" db="EMBL/GenBank/DDBJ databases">
        <title>Actinoplanes lichenicola sp. nov., and Actinoplanes ovalisporus sp. nov., isolated from lichen in Thailand.</title>
        <authorList>
            <person name="Saeng-In P."/>
            <person name="Kanchanasin P."/>
            <person name="Yuki M."/>
            <person name="Kudo T."/>
            <person name="Ohkuma M."/>
            <person name="Phongsopitanun W."/>
            <person name="Tanasupawat S."/>
        </authorList>
    </citation>
    <scope>NUCLEOTIDE SEQUENCE [LARGE SCALE GENOMIC DNA]</scope>
    <source>
        <strain evidence="7 8">NBRC 110975</strain>
    </source>
</reference>
<dbReference type="InterPro" id="IPR019533">
    <property type="entry name" value="Peptidase_S26"/>
</dbReference>
<comment type="subcellular location">
    <subcellularLocation>
        <location evidence="1">Membrane</location>
    </subcellularLocation>
</comment>
<dbReference type="InterPro" id="IPR036286">
    <property type="entry name" value="LexA/Signal_pep-like_sf"/>
</dbReference>
<evidence type="ECO:0000256" key="6">
    <source>
        <dbReference type="SAM" id="MobiDB-lite"/>
    </source>
</evidence>
<evidence type="ECO:0000256" key="5">
    <source>
        <dbReference type="NCBIfam" id="TIGR02228"/>
    </source>
</evidence>
<keyword evidence="8" id="KW-1185">Reference proteome</keyword>
<protein>
    <recommendedName>
        <fullName evidence="5">Signal peptidase I</fullName>
        <ecNumber evidence="5">3.4.21.89</ecNumber>
    </recommendedName>
</protein>
<evidence type="ECO:0000313" key="8">
    <source>
        <dbReference type="Proteomes" id="UP001519654"/>
    </source>
</evidence>
<evidence type="ECO:0000313" key="7">
    <source>
        <dbReference type="EMBL" id="MBU2666329.1"/>
    </source>
</evidence>
<keyword evidence="3" id="KW-1133">Transmembrane helix</keyword>
<dbReference type="SUPFAM" id="SSF51306">
    <property type="entry name" value="LexA/Signal peptidase"/>
    <property type="match status" value="1"/>
</dbReference>
<evidence type="ECO:0000256" key="3">
    <source>
        <dbReference type="ARBA" id="ARBA00022989"/>
    </source>
</evidence>
<dbReference type="RefSeq" id="WP_215789749.1">
    <property type="nucleotide sequence ID" value="NZ_JAHKKG010000007.1"/>
</dbReference>
<dbReference type="EC" id="3.4.21.89" evidence="5"/>
<dbReference type="InterPro" id="IPR001733">
    <property type="entry name" value="Peptidase_S26B"/>
</dbReference>
<evidence type="ECO:0000256" key="4">
    <source>
        <dbReference type="ARBA" id="ARBA00023136"/>
    </source>
</evidence>
<evidence type="ECO:0000256" key="2">
    <source>
        <dbReference type="ARBA" id="ARBA00022692"/>
    </source>
</evidence>
<keyword evidence="2" id="KW-0812">Transmembrane</keyword>
<dbReference type="GO" id="GO:0009003">
    <property type="term" value="F:signal peptidase activity"/>
    <property type="evidence" value="ECO:0007669"/>
    <property type="project" value="UniProtKB-EC"/>
</dbReference>
<dbReference type="CDD" id="cd06530">
    <property type="entry name" value="S26_SPase_I"/>
    <property type="match status" value="1"/>
</dbReference>
<proteinExistence type="predicted"/>
<dbReference type="PRINTS" id="PR00728">
    <property type="entry name" value="SIGNALPTASE"/>
</dbReference>
<keyword evidence="7" id="KW-0378">Hydrolase</keyword>
<gene>
    <name evidence="7" type="ORF">KOI35_22765</name>
</gene>
<keyword evidence="4" id="KW-0472">Membrane</keyword>
<accession>A0ABS5YSA4</accession>
<name>A0ABS5YSA4_9ACTN</name>